<keyword evidence="3" id="KW-1185">Reference proteome</keyword>
<dbReference type="Proteomes" id="UP001176941">
    <property type="component" value="Chromosome 16"/>
</dbReference>
<proteinExistence type="predicted"/>
<evidence type="ECO:0000313" key="2">
    <source>
        <dbReference type="EMBL" id="CAI9158251.1"/>
    </source>
</evidence>
<organism evidence="2 3">
    <name type="scientific">Rangifer tarandus platyrhynchus</name>
    <name type="common">Svalbard reindeer</name>
    <dbReference type="NCBI Taxonomy" id="3082113"/>
    <lineage>
        <taxon>Eukaryota</taxon>
        <taxon>Metazoa</taxon>
        <taxon>Chordata</taxon>
        <taxon>Craniata</taxon>
        <taxon>Vertebrata</taxon>
        <taxon>Euteleostomi</taxon>
        <taxon>Mammalia</taxon>
        <taxon>Eutheria</taxon>
        <taxon>Laurasiatheria</taxon>
        <taxon>Artiodactyla</taxon>
        <taxon>Ruminantia</taxon>
        <taxon>Pecora</taxon>
        <taxon>Cervidae</taxon>
        <taxon>Odocoileinae</taxon>
        <taxon>Rangifer</taxon>
    </lineage>
</organism>
<accession>A0ABN8YEG7</accession>
<sequence>MTGERGEQSAQNQNRRKQGSPAAPRACTAARILHIRAPTAETPPRTPSEPDAQSAAARTLPEISREGRVGDPHPPPPPPNLTALCGGPHWKPPAPGAEPASSLLGRTISARERAAFSYWKLGGPADRAHRPRLRSQGRGWSSGPLARPVPARLQRGCDANGALGWGAAWHPRALTPPAAGAAHSRNPALTA</sequence>
<dbReference type="EMBL" id="OX459952">
    <property type="protein sequence ID" value="CAI9158251.1"/>
    <property type="molecule type" value="Genomic_DNA"/>
</dbReference>
<evidence type="ECO:0000313" key="3">
    <source>
        <dbReference type="Proteomes" id="UP001176941"/>
    </source>
</evidence>
<protein>
    <submittedName>
        <fullName evidence="2">Uncharacterized protein</fullName>
    </submittedName>
</protein>
<feature type="region of interest" description="Disordered" evidence="1">
    <location>
        <begin position="1"/>
        <end position="101"/>
    </location>
</feature>
<feature type="region of interest" description="Disordered" evidence="1">
    <location>
        <begin position="122"/>
        <end position="147"/>
    </location>
</feature>
<feature type="region of interest" description="Disordered" evidence="1">
    <location>
        <begin position="172"/>
        <end position="191"/>
    </location>
</feature>
<evidence type="ECO:0000256" key="1">
    <source>
        <dbReference type="SAM" id="MobiDB-lite"/>
    </source>
</evidence>
<gene>
    <name evidence="2" type="ORF">MRATA1EN1_LOCUS7213</name>
</gene>
<reference evidence="2" key="1">
    <citation type="submission" date="2023-04" db="EMBL/GenBank/DDBJ databases">
        <authorList>
            <consortium name="ELIXIR-Norway"/>
        </authorList>
    </citation>
    <scope>NUCLEOTIDE SEQUENCE [LARGE SCALE GENOMIC DNA]</scope>
</reference>
<name>A0ABN8YEG7_RANTA</name>